<protein>
    <submittedName>
        <fullName evidence="1">Uncharacterized protein</fullName>
    </submittedName>
</protein>
<gene>
    <name evidence="1" type="ORF">DFQ12_2334</name>
</gene>
<proteinExistence type="predicted"/>
<comment type="caution">
    <text evidence="1">The sequence shown here is derived from an EMBL/GenBank/DDBJ whole genome shotgun (WGS) entry which is preliminary data.</text>
</comment>
<evidence type="ECO:0000313" key="1">
    <source>
        <dbReference type="EMBL" id="RKE57446.1"/>
    </source>
</evidence>
<reference evidence="1 2" key="1">
    <citation type="submission" date="2018-09" db="EMBL/GenBank/DDBJ databases">
        <title>Genomic Encyclopedia of Type Strains, Phase III (KMG-III): the genomes of soil and plant-associated and newly described type strains.</title>
        <authorList>
            <person name="Whitman W."/>
        </authorList>
    </citation>
    <scope>NUCLEOTIDE SEQUENCE [LARGE SCALE GENOMIC DNA]</scope>
    <source>
        <strain evidence="1 2">CECT 7938</strain>
    </source>
</reference>
<dbReference type="Proteomes" id="UP000286246">
    <property type="component" value="Unassembled WGS sequence"/>
</dbReference>
<name>A0A420BLI7_SPHD1</name>
<evidence type="ECO:0000313" key="2">
    <source>
        <dbReference type="Proteomes" id="UP000286246"/>
    </source>
</evidence>
<keyword evidence="2" id="KW-1185">Reference proteome</keyword>
<accession>A0A420BLI7</accession>
<dbReference type="AlphaFoldDB" id="A0A420BLI7"/>
<dbReference type="EMBL" id="RAPY01000001">
    <property type="protein sequence ID" value="RKE57446.1"/>
    <property type="molecule type" value="Genomic_DNA"/>
</dbReference>
<sequence>MDYLNLPTPLNLWVYSRVKIIKANRVSDIFGQPIGF</sequence>
<organism evidence="1 2">
    <name type="scientific">Sphingobacterium detergens</name>
    <dbReference type="NCBI Taxonomy" id="1145106"/>
    <lineage>
        <taxon>Bacteria</taxon>
        <taxon>Pseudomonadati</taxon>
        <taxon>Bacteroidota</taxon>
        <taxon>Sphingobacteriia</taxon>
        <taxon>Sphingobacteriales</taxon>
        <taxon>Sphingobacteriaceae</taxon>
        <taxon>Sphingobacterium</taxon>
    </lineage>
</organism>